<dbReference type="EMBL" id="JAYKXP010000106">
    <property type="protein sequence ID" value="KAK7026115.1"/>
    <property type="molecule type" value="Genomic_DNA"/>
</dbReference>
<dbReference type="Gene3D" id="3.80.10.10">
    <property type="entry name" value="Ribonuclease Inhibitor"/>
    <property type="match status" value="1"/>
</dbReference>
<comment type="caution">
    <text evidence="1">The sequence shown here is derived from an EMBL/GenBank/DDBJ whole genome shotgun (WGS) entry which is preliminary data.</text>
</comment>
<protein>
    <recommendedName>
        <fullName evidence="3">F-box protein</fullName>
    </recommendedName>
</protein>
<reference evidence="1 2" key="1">
    <citation type="submission" date="2024-01" db="EMBL/GenBank/DDBJ databases">
        <title>A draft genome for a cacao thread blight-causing isolate of Paramarasmius palmivorus.</title>
        <authorList>
            <person name="Baruah I.K."/>
            <person name="Bukari Y."/>
            <person name="Amoako-Attah I."/>
            <person name="Meinhardt L.W."/>
            <person name="Bailey B.A."/>
            <person name="Cohen S.P."/>
        </authorList>
    </citation>
    <scope>NUCLEOTIDE SEQUENCE [LARGE SCALE GENOMIC DNA]</scope>
    <source>
        <strain evidence="1 2">GH-12</strain>
    </source>
</reference>
<dbReference type="AlphaFoldDB" id="A0AAW0BHX0"/>
<dbReference type="SUPFAM" id="SSF52047">
    <property type="entry name" value="RNI-like"/>
    <property type="match status" value="1"/>
</dbReference>
<sequence>MSPQQILDGPPQPDIFKLQEFNRSRKFTWLHHSHIPGIFGSLSRFTNPFLFRFTLHGGALSLNSYREFGYTTPAGLHPKYTRAIHVNSNGDMVRHRFWDAIHHAPMLKDMEFITIAQLTQLDTPHSVFPSWDHLTTVRIAILDCYMDFHTLITHCPQLEDLIVEEPFGWNDGPTWDDVVEPVVLSHLRRLDVGPETPQDLHGILVSLSLPSLKRLDIGLGDQEPGDTDSICLVLQSLSFMLQRSSSALISLRLVMKQWSLGESSLVWFSSALRQSPSLEYLALVLGSEVESVDVVQHDVTAQLCSLLSLSNDHRRVCLPRLKTLRLEVDTSDSPNHSDVNLGAILDMVEERSSPNAQPGRDDVSALRNIKIEMGVQVWRDQGVPAIEDRVAALGGNVYVSESGGRSQVTITIGNVGWPM</sequence>
<proteinExistence type="predicted"/>
<name>A0AAW0BHX0_9AGAR</name>
<evidence type="ECO:0000313" key="2">
    <source>
        <dbReference type="Proteomes" id="UP001383192"/>
    </source>
</evidence>
<evidence type="ECO:0000313" key="1">
    <source>
        <dbReference type="EMBL" id="KAK7026115.1"/>
    </source>
</evidence>
<gene>
    <name evidence="1" type="ORF">VNI00_015690</name>
</gene>
<evidence type="ECO:0008006" key="3">
    <source>
        <dbReference type="Google" id="ProtNLM"/>
    </source>
</evidence>
<keyword evidence="2" id="KW-1185">Reference proteome</keyword>
<dbReference type="Proteomes" id="UP001383192">
    <property type="component" value="Unassembled WGS sequence"/>
</dbReference>
<accession>A0AAW0BHX0</accession>
<dbReference type="InterPro" id="IPR032675">
    <property type="entry name" value="LRR_dom_sf"/>
</dbReference>
<organism evidence="1 2">
    <name type="scientific">Paramarasmius palmivorus</name>
    <dbReference type="NCBI Taxonomy" id="297713"/>
    <lineage>
        <taxon>Eukaryota</taxon>
        <taxon>Fungi</taxon>
        <taxon>Dikarya</taxon>
        <taxon>Basidiomycota</taxon>
        <taxon>Agaricomycotina</taxon>
        <taxon>Agaricomycetes</taxon>
        <taxon>Agaricomycetidae</taxon>
        <taxon>Agaricales</taxon>
        <taxon>Marasmiineae</taxon>
        <taxon>Marasmiaceae</taxon>
        <taxon>Paramarasmius</taxon>
    </lineage>
</organism>